<dbReference type="EMBL" id="JAHYIQ010000006">
    <property type="protein sequence ID" value="KAK1131322.1"/>
    <property type="molecule type" value="Genomic_DNA"/>
</dbReference>
<accession>A0AA40KSP8</accession>
<evidence type="ECO:0000313" key="2">
    <source>
        <dbReference type="EMBL" id="KAK1131322.1"/>
    </source>
</evidence>
<feature type="region of interest" description="Disordered" evidence="1">
    <location>
        <begin position="1"/>
        <end position="36"/>
    </location>
</feature>
<evidence type="ECO:0000313" key="3">
    <source>
        <dbReference type="Proteomes" id="UP001177670"/>
    </source>
</evidence>
<organism evidence="2 3">
    <name type="scientific">Melipona bicolor</name>
    <dbReference type="NCBI Taxonomy" id="60889"/>
    <lineage>
        <taxon>Eukaryota</taxon>
        <taxon>Metazoa</taxon>
        <taxon>Ecdysozoa</taxon>
        <taxon>Arthropoda</taxon>
        <taxon>Hexapoda</taxon>
        <taxon>Insecta</taxon>
        <taxon>Pterygota</taxon>
        <taxon>Neoptera</taxon>
        <taxon>Endopterygota</taxon>
        <taxon>Hymenoptera</taxon>
        <taxon>Apocrita</taxon>
        <taxon>Aculeata</taxon>
        <taxon>Apoidea</taxon>
        <taxon>Anthophila</taxon>
        <taxon>Apidae</taxon>
        <taxon>Melipona</taxon>
    </lineage>
</organism>
<keyword evidence="3" id="KW-1185">Reference proteome</keyword>
<sequence>MTADGDVDVDVDGDDDEDRAGGKLFSDSSDDDNESYTGVTHRLRGIISSRNWKLDAVEYFTHRYARRCPLLYIVSADRSLDGRGINYQFKGPGCWRDVEIVNGRSVNEKGAVGAERSHGIESLGMPKQAKKLIIRGGISVHVAQQGPRLDNKFNREF</sequence>
<name>A0AA40KSP8_9HYME</name>
<dbReference type="Proteomes" id="UP001177670">
    <property type="component" value="Unassembled WGS sequence"/>
</dbReference>
<feature type="compositionally biased region" description="Acidic residues" evidence="1">
    <location>
        <begin position="1"/>
        <end position="18"/>
    </location>
</feature>
<protein>
    <submittedName>
        <fullName evidence="2">Uncharacterized protein</fullName>
    </submittedName>
</protein>
<reference evidence="2" key="1">
    <citation type="submission" date="2021-10" db="EMBL/GenBank/DDBJ databases">
        <title>Melipona bicolor Genome sequencing and assembly.</title>
        <authorList>
            <person name="Araujo N.S."/>
            <person name="Arias M.C."/>
        </authorList>
    </citation>
    <scope>NUCLEOTIDE SEQUENCE</scope>
    <source>
        <strain evidence="2">USP_2M_L1-L4_2017</strain>
        <tissue evidence="2">Whole body</tissue>
    </source>
</reference>
<dbReference type="AlphaFoldDB" id="A0AA40KSP8"/>
<comment type="caution">
    <text evidence="2">The sequence shown here is derived from an EMBL/GenBank/DDBJ whole genome shotgun (WGS) entry which is preliminary data.</text>
</comment>
<evidence type="ECO:0000256" key="1">
    <source>
        <dbReference type="SAM" id="MobiDB-lite"/>
    </source>
</evidence>
<proteinExistence type="predicted"/>
<gene>
    <name evidence="2" type="ORF">K0M31_017609</name>
</gene>